<feature type="compositionally biased region" description="Basic and acidic residues" evidence="6">
    <location>
        <begin position="243"/>
        <end position="258"/>
    </location>
</feature>
<name>A0ABS6EH19_9CLOT</name>
<reference evidence="9 10" key="1">
    <citation type="submission" date="2021-06" db="EMBL/GenBank/DDBJ databases">
        <authorList>
            <person name="Sun Q."/>
            <person name="Li D."/>
        </authorList>
    </citation>
    <scope>NUCLEOTIDE SEQUENCE [LARGE SCALE GENOMIC DNA]</scope>
    <source>
        <strain evidence="9 10">MSJ-11</strain>
    </source>
</reference>
<feature type="region of interest" description="Disordered" evidence="6">
    <location>
        <begin position="226"/>
        <end position="324"/>
    </location>
</feature>
<proteinExistence type="predicted"/>
<organism evidence="9 10">
    <name type="scientific">Clostridium mobile</name>
    <dbReference type="NCBI Taxonomy" id="2841512"/>
    <lineage>
        <taxon>Bacteria</taxon>
        <taxon>Bacillati</taxon>
        <taxon>Bacillota</taxon>
        <taxon>Clostridia</taxon>
        <taxon>Eubacteriales</taxon>
        <taxon>Clostridiaceae</taxon>
        <taxon>Clostridium</taxon>
    </lineage>
</organism>
<evidence type="ECO:0000313" key="10">
    <source>
        <dbReference type="Proteomes" id="UP000726170"/>
    </source>
</evidence>
<evidence type="ECO:0000256" key="7">
    <source>
        <dbReference type="SAM" id="Phobius"/>
    </source>
</evidence>
<evidence type="ECO:0000256" key="2">
    <source>
        <dbReference type="ARBA" id="ARBA00022475"/>
    </source>
</evidence>
<keyword evidence="3 7" id="KW-0812">Transmembrane</keyword>
<evidence type="ECO:0000259" key="8">
    <source>
        <dbReference type="PROSITE" id="PS51849"/>
    </source>
</evidence>
<keyword evidence="4 7" id="KW-1133">Transmembrane helix</keyword>
<dbReference type="RefSeq" id="WP_216438980.1">
    <property type="nucleotide sequence ID" value="NZ_JAHLQF010000002.1"/>
</dbReference>
<evidence type="ECO:0000256" key="5">
    <source>
        <dbReference type="ARBA" id="ARBA00023136"/>
    </source>
</evidence>
<accession>A0ABS6EH19</accession>
<dbReference type="EMBL" id="JAHLQF010000002">
    <property type="protein sequence ID" value="MBU5484508.1"/>
    <property type="molecule type" value="Genomic_DNA"/>
</dbReference>
<keyword evidence="5 7" id="KW-0472">Membrane</keyword>
<evidence type="ECO:0000256" key="1">
    <source>
        <dbReference type="ARBA" id="ARBA00004162"/>
    </source>
</evidence>
<feature type="domain" description="RsgI N-terminal anti-sigma" evidence="8">
    <location>
        <begin position="3"/>
        <end position="50"/>
    </location>
</feature>
<feature type="transmembrane region" description="Helical" evidence="7">
    <location>
        <begin position="56"/>
        <end position="75"/>
    </location>
</feature>
<dbReference type="PROSITE" id="PS51849">
    <property type="entry name" value="RSGI_N"/>
    <property type="match status" value="1"/>
</dbReference>
<evidence type="ECO:0000313" key="9">
    <source>
        <dbReference type="EMBL" id="MBU5484508.1"/>
    </source>
</evidence>
<dbReference type="Pfam" id="PF12791">
    <property type="entry name" value="RsgI_N"/>
    <property type="match status" value="1"/>
</dbReference>
<dbReference type="InterPro" id="IPR055431">
    <property type="entry name" value="RsgI_M"/>
</dbReference>
<feature type="compositionally biased region" description="Basic and acidic residues" evidence="6">
    <location>
        <begin position="226"/>
        <end position="235"/>
    </location>
</feature>
<evidence type="ECO:0000256" key="3">
    <source>
        <dbReference type="ARBA" id="ARBA00022692"/>
    </source>
</evidence>
<sequence length="324" mass="37437">MIYKGTIIEICHDSIVVMAEDCTFKRIKKSQGLQEGMEIYFEERDIIKKSNSTTKGISGVAAAIFIFIATSIYALCFWNENYRSVALLAVDINPSVEMNINKNYRVIQILALNEEASKLPLESLKNYSVTDALEKIVEMAEAEGYIKKDESNHVLVTSVELKSNNESNEDLDQLLIEGKEKIEKVSNERGQQVEVVTIKSDRETLNEAKKEHISVGKMEIYKKTKDENEKQDKKEVKRLKDKKVKELIKQAEKNEKIKRINSNNNNKVNKEKSVKEDKKNSKDKKDKKEKDSIKEDKYIEKHEKKNKDKAKDKEKNKDKKSEEP</sequence>
<gene>
    <name evidence="9" type="ORF">KQI86_09215</name>
</gene>
<comment type="subcellular location">
    <subcellularLocation>
        <location evidence="1">Cell membrane</location>
        <topology evidence="1">Single-pass membrane protein</topology>
    </subcellularLocation>
</comment>
<evidence type="ECO:0000256" key="6">
    <source>
        <dbReference type="SAM" id="MobiDB-lite"/>
    </source>
</evidence>
<evidence type="ECO:0000256" key="4">
    <source>
        <dbReference type="ARBA" id="ARBA00022989"/>
    </source>
</evidence>
<keyword evidence="10" id="KW-1185">Reference proteome</keyword>
<comment type="caution">
    <text evidence="9">The sequence shown here is derived from an EMBL/GenBank/DDBJ whole genome shotgun (WGS) entry which is preliminary data.</text>
</comment>
<protein>
    <submittedName>
        <fullName evidence="9">Anti-sigma factor domain-containing protein</fullName>
    </submittedName>
</protein>
<feature type="compositionally biased region" description="Basic and acidic residues" evidence="6">
    <location>
        <begin position="268"/>
        <end position="324"/>
    </location>
</feature>
<dbReference type="Proteomes" id="UP000726170">
    <property type="component" value="Unassembled WGS sequence"/>
</dbReference>
<dbReference type="InterPro" id="IPR024449">
    <property type="entry name" value="Anti-sigma_RsgI_N"/>
</dbReference>
<dbReference type="Pfam" id="PF23750">
    <property type="entry name" value="RsgI_M"/>
    <property type="match status" value="1"/>
</dbReference>
<keyword evidence="2" id="KW-1003">Cell membrane</keyword>